<comment type="subcellular location">
    <subcellularLocation>
        <location evidence="2">Cytoplasm</location>
    </subcellularLocation>
    <subcellularLocation>
        <location evidence="1">Nucleus</location>
    </subcellularLocation>
</comment>
<feature type="domain" description="Importin N-terminal" evidence="14">
    <location>
        <begin position="28"/>
        <end position="100"/>
    </location>
</feature>
<dbReference type="GeneTree" id="ENSGT00390000014071"/>
<dbReference type="GO" id="GO:0006606">
    <property type="term" value="P:protein import into nucleus"/>
    <property type="evidence" value="ECO:0007669"/>
    <property type="project" value="TreeGrafter"/>
</dbReference>
<evidence type="ECO:0000256" key="1">
    <source>
        <dbReference type="ARBA" id="ARBA00004123"/>
    </source>
</evidence>
<evidence type="ECO:0000256" key="3">
    <source>
        <dbReference type="ARBA" id="ARBA00007991"/>
    </source>
</evidence>
<evidence type="ECO:0000256" key="13">
    <source>
        <dbReference type="ARBA" id="ARBA00077811"/>
    </source>
</evidence>
<gene>
    <name evidence="15" type="primary">IPO11</name>
</gene>
<comment type="subunit">
    <text evidence="11">Interacts with UBE2E3 and RPL12.</text>
</comment>
<reference evidence="15" key="3">
    <citation type="submission" date="2025-09" db="UniProtKB">
        <authorList>
            <consortium name="Ensembl"/>
        </authorList>
    </citation>
    <scope>IDENTIFICATION</scope>
</reference>
<keyword evidence="4" id="KW-0813">Transport</keyword>
<keyword evidence="5" id="KW-0963">Cytoplasm</keyword>
<dbReference type="SMART" id="SM00913">
    <property type="entry name" value="IBN_N"/>
    <property type="match status" value="1"/>
</dbReference>
<evidence type="ECO:0000256" key="10">
    <source>
        <dbReference type="ARBA" id="ARBA00023242"/>
    </source>
</evidence>
<dbReference type="Pfam" id="PF25758">
    <property type="entry name" value="TPR_IPO11"/>
    <property type="match status" value="1"/>
</dbReference>
<accession>A0AAR2K4I5</accession>
<dbReference type="SUPFAM" id="SSF48371">
    <property type="entry name" value="ARM repeat"/>
    <property type="match status" value="1"/>
</dbReference>
<dbReference type="GO" id="GO:0005635">
    <property type="term" value="C:nuclear envelope"/>
    <property type="evidence" value="ECO:0007669"/>
    <property type="project" value="TreeGrafter"/>
</dbReference>
<sequence length="857" mass="98468">MDLQSAGSVVLQALTQATSQNTAELKPAEEQLRQWETQPGFYSVLLSIFNNHLLDVNVRWLAVLYFKNGIDRYWRRVAPHALSEEEKSSLRSGLITNFNEPVNQLASSIYSFACSLWTHHTDTFLLQIHCGDQQEALSSLERTLLSLKVLRKLTVHGFVEPQENMEVMLLDFLEYHPFPFIPLIQRCLEFSVSFVFTAAGDGLLFERFIVQCMNLIKSIVKNEAYRPDKNIEDSKPEVLEAHKIKTAFFTHPTLTEIAKRLVSKYFLLTEEELVMWEEDPEGFAVEETGGDSWKYSLRPCTEVLFLDIFHSYSQTLTPVLLEMMQNLQGEIFCFSVLFLFVVYNAVGLAAYELFDSVDFDQWFNNQLLGELQVTHNRYKLIRRRVIWLIGQWIAVKFKPELRPLLYEVILTLLQDPDLVVSKSHNTVNSFRTEQFLPYLECIFGLLFQLLQQVNECDSKMQVLHVISCVIERVSIQIRPYVGCLVQYLPLLWKQSEDHNMLRCAILTTLIHLVQGLGAESRNLYPFLLPVIQLSTDVSQPPHVYLLEDGLELWLVTLENSPALTPELLRIFQNMSALFELSSENVRTCFQIVNAYTYLSATEFLQNYGEGLCRSFCELLKDITNEGQVQVLKVVEIALKVRPLLAPHLFQPILPSVFRGIIDGERYPVVMSVYLGVIGRVLLQNSSFFTALLSQMALEFNQEMDQLLGNMIEMWVDRMDNITQPERRKLSSLALLSLLPSDNSVIQDKFCGIINICVEALHDVMTEDPDTGTFKDCMLMNGLEEPKLSDDEEPPTEQDKRRKLLALEDPVHTVSLQQCVYEKLKAQQLLMGESGFQALMETVDTEIVRQLQEFLHGF</sequence>
<evidence type="ECO:0000256" key="9">
    <source>
        <dbReference type="ARBA" id="ARBA00022990"/>
    </source>
</evidence>
<evidence type="ECO:0000256" key="7">
    <source>
        <dbReference type="ARBA" id="ARBA00022737"/>
    </source>
</evidence>
<dbReference type="Ensembl" id="ENSPNAT00000049343.1">
    <property type="protein sequence ID" value="ENSPNAP00000057374.1"/>
    <property type="gene ID" value="ENSPNAG00000022135.2"/>
</dbReference>
<protein>
    <recommendedName>
        <fullName evidence="12">Importin-11</fullName>
    </recommendedName>
    <alternativeName>
        <fullName evidence="13">Ran-binding protein 11</fullName>
    </alternativeName>
</protein>
<keyword evidence="7" id="KW-0677">Repeat</keyword>
<comment type="similarity">
    <text evidence="3">Belongs to the importin beta family.</text>
</comment>
<evidence type="ECO:0000256" key="4">
    <source>
        <dbReference type="ARBA" id="ARBA00022448"/>
    </source>
</evidence>
<dbReference type="InterPro" id="IPR058669">
    <property type="entry name" value="TPR_IPO7/11-like"/>
</dbReference>
<keyword evidence="16" id="KW-1185">Reference proteome</keyword>
<reference evidence="15" key="2">
    <citation type="submission" date="2025-08" db="UniProtKB">
        <authorList>
            <consortium name="Ensembl"/>
        </authorList>
    </citation>
    <scope>IDENTIFICATION</scope>
</reference>
<keyword evidence="9" id="KW-0007">Acetylation</keyword>
<dbReference type="Pfam" id="PF03810">
    <property type="entry name" value="IBN_N"/>
    <property type="match status" value="1"/>
</dbReference>
<dbReference type="AlphaFoldDB" id="A0AAR2K4I5"/>
<dbReference type="InterPro" id="IPR016024">
    <property type="entry name" value="ARM-type_fold"/>
</dbReference>
<reference evidence="15 16" key="1">
    <citation type="submission" date="2020-10" db="EMBL/GenBank/DDBJ databases">
        <title>Pygocentrus nattereri (red-bellied piranha) genome, fPygNat1, primary haplotype.</title>
        <authorList>
            <person name="Myers G."/>
            <person name="Meyer A."/>
            <person name="Karagic N."/>
            <person name="Pippel M."/>
            <person name="Winkler S."/>
            <person name="Tracey A."/>
            <person name="Wood J."/>
            <person name="Formenti G."/>
            <person name="Howe K."/>
            <person name="Fedrigo O."/>
            <person name="Jarvis E.D."/>
        </authorList>
    </citation>
    <scope>NUCLEOTIDE SEQUENCE [LARGE SCALE GENOMIC DNA]</scope>
</reference>
<evidence type="ECO:0000256" key="5">
    <source>
        <dbReference type="ARBA" id="ARBA00022490"/>
    </source>
</evidence>
<evidence type="ECO:0000259" key="14">
    <source>
        <dbReference type="PROSITE" id="PS50166"/>
    </source>
</evidence>
<dbReference type="InterPro" id="IPR011989">
    <property type="entry name" value="ARM-like"/>
</dbReference>
<evidence type="ECO:0000256" key="11">
    <source>
        <dbReference type="ARBA" id="ARBA00062902"/>
    </source>
</evidence>
<proteinExistence type="inferred from homology"/>
<dbReference type="FunFam" id="1.25.10.10:FF:000116">
    <property type="entry name" value="importin-11 isoform X1"/>
    <property type="match status" value="1"/>
</dbReference>
<keyword evidence="8" id="KW-0653">Protein transport</keyword>
<keyword evidence="6" id="KW-0597">Phosphoprotein</keyword>
<name>A0AAR2K4I5_PYGNA</name>
<evidence type="ECO:0000313" key="15">
    <source>
        <dbReference type="Ensembl" id="ENSPNAP00000057374.1"/>
    </source>
</evidence>
<dbReference type="Gene3D" id="1.25.10.10">
    <property type="entry name" value="Leucine-rich Repeat Variant"/>
    <property type="match status" value="2"/>
</dbReference>
<evidence type="ECO:0000256" key="12">
    <source>
        <dbReference type="ARBA" id="ARBA00072254"/>
    </source>
</evidence>
<evidence type="ECO:0000256" key="8">
    <source>
        <dbReference type="ARBA" id="ARBA00022927"/>
    </source>
</evidence>
<organism evidence="15 16">
    <name type="scientific">Pygocentrus nattereri</name>
    <name type="common">Red-bellied piranha</name>
    <dbReference type="NCBI Taxonomy" id="42514"/>
    <lineage>
        <taxon>Eukaryota</taxon>
        <taxon>Metazoa</taxon>
        <taxon>Chordata</taxon>
        <taxon>Craniata</taxon>
        <taxon>Vertebrata</taxon>
        <taxon>Euteleostomi</taxon>
        <taxon>Actinopterygii</taxon>
        <taxon>Neopterygii</taxon>
        <taxon>Teleostei</taxon>
        <taxon>Ostariophysi</taxon>
        <taxon>Characiformes</taxon>
        <taxon>Characoidei</taxon>
        <taxon>Pygocentrus</taxon>
    </lineage>
</organism>
<dbReference type="PANTHER" id="PTHR10997:SF7">
    <property type="entry name" value="IMPORTIN-11"/>
    <property type="match status" value="1"/>
</dbReference>
<dbReference type="PANTHER" id="PTHR10997">
    <property type="entry name" value="IMPORTIN-7, 8, 11"/>
    <property type="match status" value="1"/>
</dbReference>
<dbReference type="GO" id="GO:0005829">
    <property type="term" value="C:cytosol"/>
    <property type="evidence" value="ECO:0007669"/>
    <property type="project" value="TreeGrafter"/>
</dbReference>
<dbReference type="InterPro" id="IPR001494">
    <property type="entry name" value="Importin-beta_N"/>
</dbReference>
<keyword evidence="10" id="KW-0539">Nucleus</keyword>
<evidence type="ECO:0000256" key="2">
    <source>
        <dbReference type="ARBA" id="ARBA00004496"/>
    </source>
</evidence>
<dbReference type="PROSITE" id="PS50166">
    <property type="entry name" value="IMPORTIN_B_NT"/>
    <property type="match status" value="1"/>
</dbReference>
<dbReference type="GO" id="GO:0031267">
    <property type="term" value="F:small GTPase binding"/>
    <property type="evidence" value="ECO:0007669"/>
    <property type="project" value="InterPro"/>
</dbReference>
<evidence type="ECO:0000313" key="16">
    <source>
        <dbReference type="Proteomes" id="UP001501920"/>
    </source>
</evidence>
<evidence type="ECO:0000256" key="6">
    <source>
        <dbReference type="ARBA" id="ARBA00022553"/>
    </source>
</evidence>
<dbReference type="Proteomes" id="UP001501920">
    <property type="component" value="Chromosome 29"/>
</dbReference>